<sequence>MNAQGFALISKTVPHVAEGQFASDHAHRRTALAQCHPRSEVGTHLRNQMSYHILGEGNMAYTYEDMQREAREWLKGYLPQLDPKERLEGLDPDDVLKRFDPETRLKGLDPDLIEAWLNKQRRDH</sequence>
<reference evidence="1 2" key="2">
    <citation type="submission" date="2011-11" db="EMBL/GenBank/DDBJ databases">
        <authorList>
            <consortium name="US DOE Joint Genome Institute"/>
            <person name="Lucas S."/>
            <person name="Han J."/>
            <person name="Lapidus A."/>
            <person name="Cheng J.-F."/>
            <person name="Goodwin L."/>
            <person name="Pitluck S."/>
            <person name="Peters L."/>
            <person name="Ovchinnikova G."/>
            <person name="Zhang X."/>
            <person name="Detter J.C."/>
            <person name="Han C."/>
            <person name="Tapia R."/>
            <person name="Land M."/>
            <person name="Hauser L."/>
            <person name="Kyrpides N."/>
            <person name="Ivanova N."/>
            <person name="Pagani I."/>
            <person name="Vogl K."/>
            <person name="Liu Z."/>
            <person name="Overmann J."/>
            <person name="Frigaard N.-U."/>
            <person name="Bryant D."/>
            <person name="Woyke T."/>
        </authorList>
    </citation>
    <scope>NUCLEOTIDE SEQUENCE [LARGE SCALE GENOMIC DNA]</scope>
    <source>
        <strain evidence="1 2">970</strain>
    </source>
</reference>
<name>H8YXH9_9GAMM</name>
<keyword evidence="2" id="KW-1185">Reference proteome</keyword>
<accession>H8YXH9</accession>
<organism evidence="1 2">
    <name type="scientific">Thiorhodovibrio frisius</name>
    <dbReference type="NCBI Taxonomy" id="631362"/>
    <lineage>
        <taxon>Bacteria</taxon>
        <taxon>Pseudomonadati</taxon>
        <taxon>Pseudomonadota</taxon>
        <taxon>Gammaproteobacteria</taxon>
        <taxon>Chromatiales</taxon>
        <taxon>Chromatiaceae</taxon>
        <taxon>Thiorhodovibrio</taxon>
    </lineage>
</organism>
<dbReference type="EMBL" id="JH603168">
    <property type="protein sequence ID" value="EIC23155.1"/>
    <property type="molecule type" value="Genomic_DNA"/>
</dbReference>
<dbReference type="AlphaFoldDB" id="H8YXH9"/>
<protein>
    <submittedName>
        <fullName evidence="1">Uncharacterized protein</fullName>
    </submittedName>
</protein>
<proteinExistence type="predicted"/>
<dbReference type="RefSeq" id="WP_009147240.1">
    <property type="nucleotide sequence ID" value="NZ_JH603168.1"/>
</dbReference>
<dbReference type="STRING" id="631362.Thi970DRAFT_00808"/>
<dbReference type="Proteomes" id="UP000002964">
    <property type="component" value="Unassembled WGS sequence"/>
</dbReference>
<reference evidence="2" key="1">
    <citation type="submission" date="2011-06" db="EMBL/GenBank/DDBJ databases">
        <authorList>
            <consortium name="US DOE Joint Genome Institute (JGI-PGF)"/>
            <person name="Lucas S."/>
            <person name="Han J."/>
            <person name="Lapidus A."/>
            <person name="Cheng J.-F."/>
            <person name="Goodwin L."/>
            <person name="Pitluck S."/>
            <person name="Peters L."/>
            <person name="Land M.L."/>
            <person name="Hauser L."/>
            <person name="Vogl K."/>
            <person name="Liu Z."/>
            <person name="Overmann J."/>
            <person name="Frigaard N.-U."/>
            <person name="Bryant D.A."/>
            <person name="Woyke T.J."/>
        </authorList>
    </citation>
    <scope>NUCLEOTIDE SEQUENCE [LARGE SCALE GENOMIC DNA]</scope>
    <source>
        <strain evidence="2">970</strain>
    </source>
</reference>
<evidence type="ECO:0000313" key="1">
    <source>
        <dbReference type="EMBL" id="EIC23155.1"/>
    </source>
</evidence>
<dbReference type="HOGENOM" id="CLU_2002859_0_0_6"/>
<evidence type="ECO:0000313" key="2">
    <source>
        <dbReference type="Proteomes" id="UP000002964"/>
    </source>
</evidence>
<gene>
    <name evidence="1" type="ORF">Thi970DRAFT_00808</name>
</gene>